<keyword evidence="3" id="KW-0813">Transport</keyword>
<dbReference type="Pfam" id="PF00873">
    <property type="entry name" value="ACR_tran"/>
    <property type="match status" value="1"/>
</dbReference>
<name>A0A1N6W1L1_9GAMM</name>
<dbReference type="GO" id="GO:0042910">
    <property type="term" value="F:xenobiotic transmembrane transporter activity"/>
    <property type="evidence" value="ECO:0007669"/>
    <property type="project" value="TreeGrafter"/>
</dbReference>
<feature type="transmembrane region" description="Helical" evidence="8">
    <location>
        <begin position="953"/>
        <end position="977"/>
    </location>
</feature>
<evidence type="ECO:0000256" key="8">
    <source>
        <dbReference type="SAM" id="Phobius"/>
    </source>
</evidence>
<dbReference type="SUPFAM" id="SSF82693">
    <property type="entry name" value="Multidrug efflux transporter AcrB pore domain, PN1, PN2, PC1 and PC2 subdomains"/>
    <property type="match status" value="2"/>
</dbReference>
<evidence type="ECO:0000256" key="2">
    <source>
        <dbReference type="ARBA" id="ARBA00010942"/>
    </source>
</evidence>
<evidence type="ECO:0000256" key="3">
    <source>
        <dbReference type="ARBA" id="ARBA00022448"/>
    </source>
</evidence>
<dbReference type="Gene3D" id="3.30.70.1320">
    <property type="entry name" value="Multidrug efflux transporter AcrB pore domain like"/>
    <property type="match status" value="1"/>
</dbReference>
<dbReference type="AlphaFoldDB" id="A0A1N6W1L1"/>
<keyword evidence="6 8" id="KW-1133">Transmembrane helix</keyword>
<dbReference type="Gene3D" id="3.30.70.1440">
    <property type="entry name" value="Multidrug efflux transporter AcrB pore domain"/>
    <property type="match status" value="1"/>
</dbReference>
<dbReference type="GO" id="GO:0005886">
    <property type="term" value="C:plasma membrane"/>
    <property type="evidence" value="ECO:0007669"/>
    <property type="project" value="UniProtKB-SubCell"/>
</dbReference>
<protein>
    <submittedName>
        <fullName evidence="9">Cobalt-zinc-cadmium resistance protein CzcA</fullName>
    </submittedName>
</protein>
<evidence type="ECO:0000256" key="5">
    <source>
        <dbReference type="ARBA" id="ARBA00022692"/>
    </source>
</evidence>
<feature type="transmembrane region" description="Helical" evidence="8">
    <location>
        <begin position="901"/>
        <end position="920"/>
    </location>
</feature>
<keyword evidence="10" id="KW-1185">Reference proteome</keyword>
<dbReference type="PANTHER" id="PTHR32063">
    <property type="match status" value="1"/>
</dbReference>
<keyword evidence="7 8" id="KW-0472">Membrane</keyword>
<comment type="subcellular location">
    <subcellularLocation>
        <location evidence="1">Cell membrane</location>
        <topology evidence="1">Multi-pass membrane protein</topology>
    </subcellularLocation>
</comment>
<reference evidence="10" key="1">
    <citation type="submission" date="2017-01" db="EMBL/GenBank/DDBJ databases">
        <authorList>
            <person name="Varghese N."/>
            <person name="Submissions S."/>
        </authorList>
    </citation>
    <scope>NUCLEOTIDE SEQUENCE [LARGE SCALE GENOMIC DNA]</scope>
    <source>
        <strain evidence="10">UM1</strain>
    </source>
</reference>
<comment type="similarity">
    <text evidence="2">Belongs to the resistance-nodulation-cell division (RND) (TC 2.A.6) family.</text>
</comment>
<accession>A0A1N6W1L1</accession>
<feature type="transmembrane region" description="Helical" evidence="8">
    <location>
        <begin position="546"/>
        <end position="563"/>
    </location>
</feature>
<keyword evidence="5 8" id="KW-0812">Transmembrane</keyword>
<feature type="transmembrane region" description="Helical" evidence="8">
    <location>
        <begin position="491"/>
        <end position="514"/>
    </location>
</feature>
<keyword evidence="4" id="KW-1003">Cell membrane</keyword>
<evidence type="ECO:0000313" key="10">
    <source>
        <dbReference type="Proteomes" id="UP000241788"/>
    </source>
</evidence>
<evidence type="ECO:0000313" key="9">
    <source>
        <dbReference type="EMBL" id="SIQ83954.1"/>
    </source>
</evidence>
<feature type="transmembrane region" description="Helical" evidence="8">
    <location>
        <begin position="21"/>
        <end position="39"/>
    </location>
</feature>
<evidence type="ECO:0000256" key="6">
    <source>
        <dbReference type="ARBA" id="ARBA00022989"/>
    </source>
</evidence>
<dbReference type="SUPFAM" id="SSF82714">
    <property type="entry name" value="Multidrug efflux transporter AcrB TolC docking domain, DN and DC subdomains"/>
    <property type="match status" value="2"/>
</dbReference>
<dbReference type="OrthoDB" id="9758757at2"/>
<dbReference type="Proteomes" id="UP000241788">
    <property type="component" value="Unassembled WGS sequence"/>
</dbReference>
<dbReference type="SUPFAM" id="SSF82866">
    <property type="entry name" value="Multidrug efflux transporter AcrB transmembrane domain"/>
    <property type="match status" value="2"/>
</dbReference>
<dbReference type="PANTHER" id="PTHR32063:SF24">
    <property type="entry name" value="CATION EFFLUX SYSTEM (ACRB_ACRD_ACRF FAMILY)"/>
    <property type="match status" value="1"/>
</dbReference>
<dbReference type="Gene3D" id="3.30.2090.10">
    <property type="entry name" value="Multidrug efflux transporter AcrB TolC docking domain, DN and DC subdomains"/>
    <property type="match status" value="2"/>
</dbReference>
<dbReference type="EMBL" id="FTLW01000004">
    <property type="protein sequence ID" value="SIQ83954.1"/>
    <property type="molecule type" value="Genomic_DNA"/>
</dbReference>
<gene>
    <name evidence="9" type="ORF">SAMN05421546_1938</name>
</gene>
<feature type="transmembrane region" description="Helical" evidence="8">
    <location>
        <begin position="460"/>
        <end position="479"/>
    </location>
</feature>
<evidence type="ECO:0000256" key="1">
    <source>
        <dbReference type="ARBA" id="ARBA00004651"/>
    </source>
</evidence>
<dbReference type="GO" id="GO:0008324">
    <property type="term" value="F:monoatomic cation transmembrane transporter activity"/>
    <property type="evidence" value="ECO:0007669"/>
    <property type="project" value="InterPro"/>
</dbReference>
<dbReference type="NCBIfam" id="TIGR00914">
    <property type="entry name" value="2A0601"/>
    <property type="match status" value="1"/>
</dbReference>
<dbReference type="InterPro" id="IPR004763">
    <property type="entry name" value="CusA-like"/>
</dbReference>
<organism evidence="9 10">
    <name type="scientific">Solilutibacter tolerans</name>
    <dbReference type="NCBI Taxonomy" id="1604334"/>
    <lineage>
        <taxon>Bacteria</taxon>
        <taxon>Pseudomonadati</taxon>
        <taxon>Pseudomonadota</taxon>
        <taxon>Gammaproteobacteria</taxon>
        <taxon>Lysobacterales</taxon>
        <taxon>Lysobacteraceae</taxon>
        <taxon>Solilutibacter</taxon>
    </lineage>
</organism>
<evidence type="ECO:0000256" key="7">
    <source>
        <dbReference type="ARBA" id="ARBA00023136"/>
    </source>
</evidence>
<sequence length="1069" mass="114696">MTTNDTGLLERMIRFAIAHRWLMLALTLALVALGVWSFTKLPIDATPDITNVQVQVNTAAPGYSPLESEQRITWPVETAMAGIPGLDYSRSISRYGLSQVTVAFKDGTDLYFARQQVAERLQQVKSQLPAGIEPEMGPIATGLGEIFMYTVEAKEGARKPDGAPWTSTDLRTLQDWVIRPQLRNVPGVTEVNTIGGYARQIHITPDPARLRTLGFTLEDVVRAVAANNQNVGAGYIERNGQQFLVRVPGQVANLDEIRDIVLDRREGVPIRVRDVAGVGEGPELRTGAATQNGDEVVLGTVFMLVGSNSRTVAQASAAKLEEANKSLPKGVQAHAVYDRTALVDRTIKTVTKNLVEGALLVIAVLFALLGNFRAALITAAVIPLSMLFTVFGMVRGGVSGNLMSLGALDFGLIVDGAVIIIENCLRRFGELQHQLGRILTKEERFDATASATAEVIRPSLFGLGIIAAVYLPIFALTGVEGKMFHPMAITVVLALTGAMLLSLTFVPAAIAVFLGGKVEEKENRVMAWLRKRYVPLLDWSLKRSRWVFAGAAALVVLSGLLATRLGTEFIPNLDEGDLAVHAMRIPGTGLDQAVAMQATLERRIKQFPEVERVFGKIGTAEVATDPMPPSVTDTFVMLKPRSEWPDPRKPRDVLVNEIEVAVKKIPGNNYEFTQPIQMRMNELISGVRADVAIKVYGDDLDTLVDVGNRIEAVAKTVPGAADVRIEQATGLPLLSILPNRQALAGYGLNPGVVQETLATAVGGETAGQLFEGDRRFDIVVRLPEAIRRDPAALEDLPIALDPAASATADASSGTVGSHAPAPGTVPLREVAKLEMTLGPNQINRENGKRRVVVTANVRGRDLGGFVQELRTAIDAEVEMPAGYWLDYGGTFEQLISASQRLAVVVPVTLILILALLFWAFGSIKDAGIVFTGVPLALTGGVIALALRGIPLSISAGVGFIALSGVAVLNGLVMIAFIRKLREQGDALDDAVVDGALGRLRPVLMTALVASLGFIPMAFNVGAGSEVQRPLATVVIGGIISSTLLTLLVLPALYRRLHRNDTSPQEQAHV</sequence>
<dbReference type="Gene3D" id="1.20.1640.10">
    <property type="entry name" value="Multidrug efflux transporter AcrB transmembrane domain"/>
    <property type="match status" value="2"/>
</dbReference>
<evidence type="ECO:0000256" key="4">
    <source>
        <dbReference type="ARBA" id="ARBA00022475"/>
    </source>
</evidence>
<dbReference type="STRING" id="1604334.SAMN05421546_1938"/>
<feature type="transmembrane region" description="Helical" evidence="8">
    <location>
        <begin position="997"/>
        <end position="1018"/>
    </location>
</feature>
<dbReference type="Gene3D" id="3.30.70.1430">
    <property type="entry name" value="Multidrug efflux transporter AcrB pore domain"/>
    <property type="match status" value="2"/>
</dbReference>
<feature type="transmembrane region" description="Helical" evidence="8">
    <location>
        <begin position="357"/>
        <end position="390"/>
    </location>
</feature>
<proteinExistence type="inferred from homology"/>
<dbReference type="InterPro" id="IPR001036">
    <property type="entry name" value="Acrflvin-R"/>
</dbReference>
<feature type="transmembrane region" description="Helical" evidence="8">
    <location>
        <begin position="926"/>
        <end position="946"/>
    </location>
</feature>
<feature type="transmembrane region" description="Helical" evidence="8">
    <location>
        <begin position="1030"/>
        <end position="1053"/>
    </location>
</feature>
<dbReference type="PRINTS" id="PR00702">
    <property type="entry name" value="ACRIFLAVINRP"/>
</dbReference>
<dbReference type="InterPro" id="IPR027463">
    <property type="entry name" value="AcrB_DN_DC_subdom"/>
</dbReference>